<dbReference type="InterPro" id="IPR016187">
    <property type="entry name" value="CTDL_fold"/>
</dbReference>
<evidence type="ECO:0000313" key="4">
    <source>
        <dbReference type="Proteomes" id="UP001374579"/>
    </source>
</evidence>
<proteinExistence type="predicted"/>
<evidence type="ECO:0000313" key="3">
    <source>
        <dbReference type="EMBL" id="KAK7088419.1"/>
    </source>
</evidence>
<organism evidence="3 4">
    <name type="scientific">Littorina saxatilis</name>
    <dbReference type="NCBI Taxonomy" id="31220"/>
    <lineage>
        <taxon>Eukaryota</taxon>
        <taxon>Metazoa</taxon>
        <taxon>Spiralia</taxon>
        <taxon>Lophotrochozoa</taxon>
        <taxon>Mollusca</taxon>
        <taxon>Gastropoda</taxon>
        <taxon>Caenogastropoda</taxon>
        <taxon>Littorinimorpha</taxon>
        <taxon>Littorinoidea</taxon>
        <taxon>Littorinidae</taxon>
        <taxon>Littorina</taxon>
    </lineage>
</organism>
<feature type="domain" description="C-type lectin" evidence="2">
    <location>
        <begin position="107"/>
        <end position="251"/>
    </location>
</feature>
<sequence length="257" mass="29051">MDVGGNCGRLLLVLLWVLGEINLSNAEDIFLREKERGDRTAANKDDVRMIEEDVTSLQCGHACSKLDWCLSFFYDQLRHQCQFLDKRLIANRTQPGPEMEFWGLGGCPESKGFLPVPGTPYCLLLLTDVRVTHDEAKMLCPLHLSQLLSFDTMDKFLAVRNFLMDPKFDQVHTGIFRLDGRRRPGSSNYAFELTNGQPFPFGPGSPAWYQSQPNNGGGNQYCLAFGDSHNHTERLLLHDGKCESQLRCICEKVQSCD</sequence>
<dbReference type="EMBL" id="JBAMIC010004070">
    <property type="protein sequence ID" value="KAK7088419.1"/>
    <property type="molecule type" value="Genomic_DNA"/>
</dbReference>
<dbReference type="AlphaFoldDB" id="A0AAN9AKE6"/>
<dbReference type="SUPFAM" id="SSF56436">
    <property type="entry name" value="C-type lectin-like"/>
    <property type="match status" value="1"/>
</dbReference>
<feature type="signal peptide" evidence="1">
    <location>
        <begin position="1"/>
        <end position="26"/>
    </location>
</feature>
<keyword evidence="1" id="KW-0732">Signal</keyword>
<name>A0AAN9AKE6_9CAEN</name>
<evidence type="ECO:0000259" key="2">
    <source>
        <dbReference type="SMART" id="SM00034"/>
    </source>
</evidence>
<comment type="caution">
    <text evidence="3">The sequence shown here is derived from an EMBL/GenBank/DDBJ whole genome shotgun (WGS) entry which is preliminary data.</text>
</comment>
<feature type="chain" id="PRO_5042966214" description="C-type lectin domain-containing protein" evidence="1">
    <location>
        <begin position="27"/>
        <end position="257"/>
    </location>
</feature>
<protein>
    <recommendedName>
        <fullName evidence="2">C-type lectin domain-containing protein</fullName>
    </recommendedName>
</protein>
<gene>
    <name evidence="3" type="ORF">V1264_022343</name>
</gene>
<dbReference type="InterPro" id="IPR001304">
    <property type="entry name" value="C-type_lectin-like"/>
</dbReference>
<dbReference type="SMART" id="SM00034">
    <property type="entry name" value="CLECT"/>
    <property type="match status" value="1"/>
</dbReference>
<keyword evidence="4" id="KW-1185">Reference proteome</keyword>
<dbReference type="InterPro" id="IPR016186">
    <property type="entry name" value="C-type_lectin-like/link_sf"/>
</dbReference>
<accession>A0AAN9AKE6</accession>
<dbReference type="Proteomes" id="UP001374579">
    <property type="component" value="Unassembled WGS sequence"/>
</dbReference>
<reference evidence="3 4" key="1">
    <citation type="submission" date="2024-02" db="EMBL/GenBank/DDBJ databases">
        <title>Chromosome-scale genome assembly of the rough periwinkle Littorina saxatilis.</title>
        <authorList>
            <person name="De Jode A."/>
            <person name="Faria R."/>
            <person name="Formenti G."/>
            <person name="Sims Y."/>
            <person name="Smith T.P."/>
            <person name="Tracey A."/>
            <person name="Wood J.M.D."/>
            <person name="Zagrodzka Z.B."/>
            <person name="Johannesson K."/>
            <person name="Butlin R.K."/>
            <person name="Leder E.H."/>
        </authorList>
    </citation>
    <scope>NUCLEOTIDE SEQUENCE [LARGE SCALE GENOMIC DNA]</scope>
    <source>
        <strain evidence="3">Snail1</strain>
        <tissue evidence="3">Muscle</tissue>
    </source>
</reference>
<evidence type="ECO:0000256" key="1">
    <source>
        <dbReference type="SAM" id="SignalP"/>
    </source>
</evidence>
<dbReference type="CDD" id="cd00037">
    <property type="entry name" value="CLECT"/>
    <property type="match status" value="1"/>
</dbReference>
<dbReference type="Gene3D" id="3.10.100.10">
    <property type="entry name" value="Mannose-Binding Protein A, subunit A"/>
    <property type="match status" value="1"/>
</dbReference>